<reference evidence="1" key="1">
    <citation type="submission" date="2020-05" db="EMBL/GenBank/DDBJ databases">
        <authorList>
            <person name="Chiriac C."/>
            <person name="Salcher M."/>
            <person name="Ghai R."/>
            <person name="Kavagutti S V."/>
        </authorList>
    </citation>
    <scope>NUCLEOTIDE SEQUENCE</scope>
</reference>
<accession>A0A6J6ZS62</accession>
<dbReference type="AlphaFoldDB" id="A0A6J6ZS62"/>
<organism evidence="1">
    <name type="scientific">freshwater metagenome</name>
    <dbReference type="NCBI Taxonomy" id="449393"/>
    <lineage>
        <taxon>unclassified sequences</taxon>
        <taxon>metagenomes</taxon>
        <taxon>ecological metagenomes</taxon>
    </lineage>
</organism>
<evidence type="ECO:0000313" key="1">
    <source>
        <dbReference type="EMBL" id="CAB4822748.1"/>
    </source>
</evidence>
<proteinExistence type="predicted"/>
<name>A0A6J6ZS62_9ZZZZ</name>
<protein>
    <submittedName>
        <fullName evidence="1">Unannotated protein</fullName>
    </submittedName>
</protein>
<dbReference type="EMBL" id="CAFABB010000100">
    <property type="protein sequence ID" value="CAB4822748.1"/>
    <property type="molecule type" value="Genomic_DNA"/>
</dbReference>
<sequence length="74" mass="7974">MLLVNEFFLGSTVTTLANEPSSPDVSPTIETRSPTTTDFFPNSLAFMAVITFLPSGPSTKHLTRPRSTSIMVAV</sequence>
<gene>
    <name evidence="1" type="ORF">UFOPK3162_00576</name>
</gene>